<keyword evidence="8" id="KW-1185">Reference proteome</keyword>
<name>A0A671U5U2_SPAAU</name>
<feature type="transmembrane region" description="Helical" evidence="6">
    <location>
        <begin position="274"/>
        <end position="297"/>
    </location>
</feature>
<protein>
    <submittedName>
        <fullName evidence="7">Transmembrane protein 41ab</fullName>
    </submittedName>
</protein>
<dbReference type="GeneTree" id="ENSGT00940000162528"/>
<dbReference type="PANTHER" id="PTHR43220">
    <property type="match status" value="1"/>
</dbReference>
<dbReference type="PANTHER" id="PTHR43220:SF21">
    <property type="entry name" value="TRANSMEMBRANE PROTEIN 41A"/>
    <property type="match status" value="1"/>
</dbReference>
<feature type="transmembrane region" description="Helical" evidence="6">
    <location>
        <begin position="73"/>
        <end position="91"/>
    </location>
</feature>
<feature type="transmembrane region" description="Helical" evidence="6">
    <location>
        <begin position="170"/>
        <end position="189"/>
    </location>
</feature>
<evidence type="ECO:0000256" key="1">
    <source>
        <dbReference type="ARBA" id="ARBA00004141"/>
    </source>
</evidence>
<feature type="region of interest" description="Disordered" evidence="5">
    <location>
        <begin position="308"/>
        <end position="327"/>
    </location>
</feature>
<reference evidence="7" key="3">
    <citation type="submission" date="2025-09" db="UniProtKB">
        <authorList>
            <consortium name="Ensembl"/>
        </authorList>
    </citation>
    <scope>IDENTIFICATION</scope>
</reference>
<sequence length="327" mass="36768">MRSVAGLAAIVAAASFYLYLLSTHLPPGLEHVQPGSEGQDEAVQEYRLKFPSDLDELRELAEMLKFYKREHHGYVLLLFCSAYLYKQSFAIPGSSFLNMLAGAIFGPWEGLVLACLLTTTGSTFCYLLSAAFGKQHVVQLFPDKVDLLQRKVGVSIHHASSSVIEKRSNFFFRSLSGFIYFPLNSSHHLCSFLSLFSSSLSCQVEENRSSLFFFLLFLRFFPMTPNWFLNITCPVLNIPMPIFFFSVFIGLIPYNFICVRTGSILSEIHSLDDIFSWGTLAQLLAIALMALLPGALIKRYGKTHLKVDGMDSNGPSQAEIKQDRKRR</sequence>
<feature type="transmembrane region" description="Helical" evidence="6">
    <location>
        <begin position="6"/>
        <end position="22"/>
    </location>
</feature>
<dbReference type="GO" id="GO:0016020">
    <property type="term" value="C:membrane"/>
    <property type="evidence" value="ECO:0007669"/>
    <property type="project" value="UniProtKB-SubCell"/>
</dbReference>
<dbReference type="Ensembl" id="ENSSAUT00010009717.1">
    <property type="protein sequence ID" value="ENSSAUP00010009102.1"/>
    <property type="gene ID" value="ENSSAUG00010004502.1"/>
</dbReference>
<evidence type="ECO:0000256" key="4">
    <source>
        <dbReference type="ARBA" id="ARBA00023136"/>
    </source>
</evidence>
<evidence type="ECO:0000256" key="5">
    <source>
        <dbReference type="SAM" id="MobiDB-lite"/>
    </source>
</evidence>
<keyword evidence="2 6" id="KW-0812">Transmembrane</keyword>
<organism evidence="7 8">
    <name type="scientific">Sparus aurata</name>
    <name type="common">Gilthead sea bream</name>
    <dbReference type="NCBI Taxonomy" id="8175"/>
    <lineage>
        <taxon>Eukaryota</taxon>
        <taxon>Metazoa</taxon>
        <taxon>Chordata</taxon>
        <taxon>Craniata</taxon>
        <taxon>Vertebrata</taxon>
        <taxon>Euteleostomi</taxon>
        <taxon>Actinopterygii</taxon>
        <taxon>Neopterygii</taxon>
        <taxon>Teleostei</taxon>
        <taxon>Neoteleostei</taxon>
        <taxon>Acanthomorphata</taxon>
        <taxon>Eupercaria</taxon>
        <taxon>Spariformes</taxon>
        <taxon>Sparidae</taxon>
        <taxon>Sparus</taxon>
    </lineage>
</organism>
<proteinExistence type="predicted"/>
<dbReference type="OMA" id="FPYNLLC"/>
<reference evidence="7" key="2">
    <citation type="submission" date="2025-08" db="UniProtKB">
        <authorList>
            <consortium name="Ensembl"/>
        </authorList>
    </citation>
    <scope>IDENTIFICATION</scope>
</reference>
<evidence type="ECO:0000313" key="8">
    <source>
        <dbReference type="Proteomes" id="UP000472265"/>
    </source>
</evidence>
<comment type="subcellular location">
    <subcellularLocation>
        <location evidence="1">Membrane</location>
        <topology evidence="1">Multi-pass membrane protein</topology>
    </subcellularLocation>
</comment>
<feature type="transmembrane region" description="Helical" evidence="6">
    <location>
        <begin position="235"/>
        <end position="254"/>
    </location>
</feature>
<evidence type="ECO:0000256" key="2">
    <source>
        <dbReference type="ARBA" id="ARBA00022692"/>
    </source>
</evidence>
<dbReference type="InParanoid" id="A0A671U5U2"/>
<evidence type="ECO:0000256" key="3">
    <source>
        <dbReference type="ARBA" id="ARBA00022989"/>
    </source>
</evidence>
<dbReference type="AlphaFoldDB" id="A0A671U5U2"/>
<feature type="transmembrane region" description="Helical" evidence="6">
    <location>
        <begin position="111"/>
        <end position="132"/>
    </location>
</feature>
<gene>
    <name evidence="7" type="primary">TMEM41A</name>
    <name evidence="7" type="synonym">LOC115596907</name>
</gene>
<dbReference type="InterPro" id="IPR045014">
    <property type="entry name" value="TM41A/B"/>
</dbReference>
<reference evidence="7" key="1">
    <citation type="submission" date="2021-04" db="EMBL/GenBank/DDBJ databases">
        <authorList>
            <consortium name="Wellcome Sanger Institute Data Sharing"/>
        </authorList>
    </citation>
    <scope>NUCLEOTIDE SEQUENCE [LARGE SCALE GENOMIC DNA]</scope>
</reference>
<dbReference type="Proteomes" id="UP000472265">
    <property type="component" value="Chromosome 15"/>
</dbReference>
<accession>A0A671U5U2</accession>
<evidence type="ECO:0000256" key="6">
    <source>
        <dbReference type="SAM" id="Phobius"/>
    </source>
</evidence>
<evidence type="ECO:0000313" key="7">
    <source>
        <dbReference type="Ensembl" id="ENSSAUP00010009102.1"/>
    </source>
</evidence>
<keyword evidence="4 6" id="KW-0472">Membrane</keyword>
<feature type="transmembrane region" description="Helical" evidence="6">
    <location>
        <begin position="209"/>
        <end position="228"/>
    </location>
</feature>
<keyword evidence="3 6" id="KW-1133">Transmembrane helix</keyword>